<feature type="modified residue" description="4-aspartylphosphate" evidence="2">
    <location>
        <position position="59"/>
    </location>
</feature>
<dbReference type="PANTHER" id="PTHR44591">
    <property type="entry name" value="STRESS RESPONSE REGULATOR PROTEIN 1"/>
    <property type="match status" value="1"/>
</dbReference>
<dbReference type="Pfam" id="PF07238">
    <property type="entry name" value="PilZ"/>
    <property type="match status" value="1"/>
</dbReference>
<organism evidence="4 5">
    <name type="scientific">Candidatus Tenderia electrophaga</name>
    <dbReference type="NCBI Taxonomy" id="1748243"/>
    <lineage>
        <taxon>Bacteria</taxon>
        <taxon>Pseudomonadati</taxon>
        <taxon>Pseudomonadota</taxon>
        <taxon>Gammaproteobacteria</taxon>
        <taxon>Candidatus Tenderiales</taxon>
        <taxon>Candidatus Tenderiaceae</taxon>
        <taxon>Candidatus Tenderia</taxon>
    </lineage>
</organism>
<evidence type="ECO:0000256" key="2">
    <source>
        <dbReference type="PROSITE-ProRule" id="PRU00169"/>
    </source>
</evidence>
<sequence length="253" mass="28221">MNHNDYALVIEDSISMRKFVSLILRQETNFQHVVEAESPDQALALIQQRPGRLSLIISDWNMPGTPLQKVLQQLQAQLDISAVPLFLLTATGDAQAQQLARAIQAKAVLTKPFNADDLIGLIELHIPIERRRAKRVIPLTRCEVDLGFDPSQQSYIAEVVNISETGVLIRSPIAAPGLSCIYDYVSLTLLPVDGQVIKTYGQIVRIEVDPQRSRNHCNSVLIAFEFGRVDEATLTQLRHYVALNSAHPEDDTH</sequence>
<evidence type="ECO:0000313" key="5">
    <source>
        <dbReference type="Proteomes" id="UP000055136"/>
    </source>
</evidence>
<dbReference type="InterPro" id="IPR009875">
    <property type="entry name" value="PilZ_domain"/>
</dbReference>
<dbReference type="SMART" id="SM00448">
    <property type="entry name" value="REC"/>
    <property type="match status" value="1"/>
</dbReference>
<dbReference type="PANTHER" id="PTHR44591:SF3">
    <property type="entry name" value="RESPONSE REGULATORY DOMAIN-CONTAINING PROTEIN"/>
    <property type="match status" value="1"/>
</dbReference>
<dbReference type="InterPro" id="IPR011006">
    <property type="entry name" value="CheY-like_superfamily"/>
</dbReference>
<reference evidence="4" key="1">
    <citation type="submission" date="2015-10" db="EMBL/GenBank/DDBJ databases">
        <title>Description of Candidatus Tenderia electrophaga gen. nov, sp. nov., an Uncultivated Electroautotroph from a Biocathode Enrichment.</title>
        <authorList>
            <person name="Eddie B.J."/>
            <person name="Malanoski A.P."/>
            <person name="Wang Z."/>
            <person name="Hall R.J."/>
            <person name="Oh S.D."/>
            <person name="Heiner C."/>
            <person name="Lin B."/>
            <person name="Strycharz-Glaven S.M."/>
        </authorList>
    </citation>
    <scope>NUCLEOTIDE SEQUENCE [LARGE SCALE GENOMIC DNA]</scope>
    <source>
        <strain evidence="4">NRL1</strain>
    </source>
</reference>
<evidence type="ECO:0000313" key="4">
    <source>
        <dbReference type="EMBL" id="ALP52117.1"/>
    </source>
</evidence>
<dbReference type="Pfam" id="PF00072">
    <property type="entry name" value="Response_reg"/>
    <property type="match status" value="1"/>
</dbReference>
<dbReference type="SUPFAM" id="SSF141371">
    <property type="entry name" value="PilZ domain-like"/>
    <property type="match status" value="1"/>
</dbReference>
<protein>
    <recommendedName>
        <fullName evidence="3">Response regulatory domain-containing protein</fullName>
    </recommendedName>
</protein>
<dbReference type="Gene3D" id="2.40.10.220">
    <property type="entry name" value="predicted glycosyltransferase like domains"/>
    <property type="match status" value="1"/>
</dbReference>
<proteinExistence type="predicted"/>
<keyword evidence="1 2" id="KW-0597">Phosphoprotein</keyword>
<dbReference type="InterPro" id="IPR001789">
    <property type="entry name" value="Sig_transdc_resp-reg_receiver"/>
</dbReference>
<evidence type="ECO:0000259" key="3">
    <source>
        <dbReference type="PROSITE" id="PS50110"/>
    </source>
</evidence>
<gene>
    <name evidence="4" type="ORF">Tel_02585</name>
</gene>
<feature type="domain" description="Response regulatory" evidence="3">
    <location>
        <begin position="6"/>
        <end position="126"/>
    </location>
</feature>
<accession>A0A0S2TAE0</accession>
<dbReference type="PROSITE" id="PS50110">
    <property type="entry name" value="RESPONSE_REGULATORY"/>
    <property type="match status" value="1"/>
</dbReference>
<dbReference type="GO" id="GO:0000160">
    <property type="term" value="P:phosphorelay signal transduction system"/>
    <property type="evidence" value="ECO:0007669"/>
    <property type="project" value="InterPro"/>
</dbReference>
<keyword evidence="5" id="KW-1185">Reference proteome</keyword>
<dbReference type="Gene3D" id="3.40.50.2300">
    <property type="match status" value="1"/>
</dbReference>
<dbReference type="InterPro" id="IPR050595">
    <property type="entry name" value="Bact_response_regulator"/>
</dbReference>
<dbReference type="KEGG" id="tee:Tel_02585"/>
<dbReference type="EMBL" id="CP013099">
    <property type="protein sequence ID" value="ALP52117.1"/>
    <property type="molecule type" value="Genomic_DNA"/>
</dbReference>
<name>A0A0S2TAE0_9GAMM</name>
<dbReference type="SUPFAM" id="SSF52172">
    <property type="entry name" value="CheY-like"/>
    <property type="match status" value="1"/>
</dbReference>
<dbReference type="Proteomes" id="UP000055136">
    <property type="component" value="Chromosome"/>
</dbReference>
<dbReference type="GO" id="GO:0035438">
    <property type="term" value="F:cyclic-di-GMP binding"/>
    <property type="evidence" value="ECO:0007669"/>
    <property type="project" value="InterPro"/>
</dbReference>
<evidence type="ECO:0000256" key="1">
    <source>
        <dbReference type="ARBA" id="ARBA00022553"/>
    </source>
</evidence>
<dbReference type="STRING" id="1748243.Tel_02585"/>
<dbReference type="AlphaFoldDB" id="A0A0S2TAE0"/>